<evidence type="ECO:0000313" key="3">
    <source>
        <dbReference type="Proteomes" id="UP000233551"/>
    </source>
</evidence>
<evidence type="ECO:0000256" key="1">
    <source>
        <dbReference type="SAM" id="MobiDB-lite"/>
    </source>
</evidence>
<dbReference type="Proteomes" id="UP000233551">
    <property type="component" value="Unassembled WGS sequence"/>
</dbReference>
<feature type="compositionally biased region" description="Polar residues" evidence="1">
    <location>
        <begin position="29"/>
        <end position="39"/>
    </location>
</feature>
<keyword evidence="3" id="KW-1185">Reference proteome</keyword>
<accession>A0A2I0JBU5</accession>
<gene>
    <name evidence="2" type="ORF">CRG98_025960</name>
</gene>
<comment type="caution">
    <text evidence="2">The sequence shown here is derived from an EMBL/GenBank/DDBJ whole genome shotgun (WGS) entry which is preliminary data.</text>
</comment>
<dbReference type="AlphaFoldDB" id="A0A2I0JBU5"/>
<name>A0A2I0JBU5_PUNGR</name>
<reference evidence="2 3" key="1">
    <citation type="submission" date="2017-11" db="EMBL/GenBank/DDBJ databases">
        <title>De-novo sequencing of pomegranate (Punica granatum L.) genome.</title>
        <authorList>
            <person name="Akparov Z."/>
            <person name="Amiraslanov A."/>
            <person name="Hajiyeva S."/>
            <person name="Abbasov M."/>
            <person name="Kaur K."/>
            <person name="Hamwieh A."/>
            <person name="Solovyev V."/>
            <person name="Salamov A."/>
            <person name="Braich B."/>
            <person name="Kosarev P."/>
            <person name="Mahmoud A."/>
            <person name="Hajiyev E."/>
            <person name="Babayeva S."/>
            <person name="Izzatullayeva V."/>
            <person name="Mammadov A."/>
            <person name="Mammadov A."/>
            <person name="Sharifova S."/>
            <person name="Ojaghi J."/>
            <person name="Eynullazada K."/>
            <person name="Bayramov B."/>
            <person name="Abdulazimova A."/>
            <person name="Shahmuradov I."/>
        </authorList>
    </citation>
    <scope>NUCLEOTIDE SEQUENCE [LARGE SCALE GENOMIC DNA]</scope>
    <source>
        <strain evidence="3">cv. AG2017</strain>
        <tissue evidence="2">Leaf</tissue>
    </source>
</reference>
<protein>
    <submittedName>
        <fullName evidence="2">Uncharacterized protein</fullName>
    </submittedName>
</protein>
<organism evidence="2 3">
    <name type="scientific">Punica granatum</name>
    <name type="common">Pomegranate</name>
    <dbReference type="NCBI Taxonomy" id="22663"/>
    <lineage>
        <taxon>Eukaryota</taxon>
        <taxon>Viridiplantae</taxon>
        <taxon>Streptophyta</taxon>
        <taxon>Embryophyta</taxon>
        <taxon>Tracheophyta</taxon>
        <taxon>Spermatophyta</taxon>
        <taxon>Magnoliopsida</taxon>
        <taxon>eudicotyledons</taxon>
        <taxon>Gunneridae</taxon>
        <taxon>Pentapetalae</taxon>
        <taxon>rosids</taxon>
        <taxon>malvids</taxon>
        <taxon>Myrtales</taxon>
        <taxon>Lythraceae</taxon>
        <taxon>Punica</taxon>
    </lineage>
</organism>
<sequence length="78" mass="8415">MPGILWKGTDQSQRGGSKVKWEKSVFQEGRNSGLGSPTESKPHRGKGEVGVVKEHHTVKGGLSLAKASLDSSCGRRWL</sequence>
<feature type="compositionally biased region" description="Basic and acidic residues" evidence="1">
    <location>
        <begin position="40"/>
        <end position="50"/>
    </location>
</feature>
<evidence type="ECO:0000313" key="2">
    <source>
        <dbReference type="EMBL" id="PKI53719.1"/>
    </source>
</evidence>
<dbReference type="EMBL" id="PGOL01001843">
    <property type="protein sequence ID" value="PKI53719.1"/>
    <property type="molecule type" value="Genomic_DNA"/>
</dbReference>
<proteinExistence type="predicted"/>
<feature type="region of interest" description="Disordered" evidence="1">
    <location>
        <begin position="1"/>
        <end position="50"/>
    </location>
</feature>